<keyword evidence="3" id="KW-1185">Reference proteome</keyword>
<name>A0A4Y2TVA4_ARAVE</name>
<evidence type="ECO:0000313" key="3">
    <source>
        <dbReference type="Proteomes" id="UP000499080"/>
    </source>
</evidence>
<organism evidence="2 3">
    <name type="scientific">Araneus ventricosus</name>
    <name type="common">Orbweaver spider</name>
    <name type="synonym">Epeira ventricosa</name>
    <dbReference type="NCBI Taxonomy" id="182803"/>
    <lineage>
        <taxon>Eukaryota</taxon>
        <taxon>Metazoa</taxon>
        <taxon>Ecdysozoa</taxon>
        <taxon>Arthropoda</taxon>
        <taxon>Chelicerata</taxon>
        <taxon>Arachnida</taxon>
        <taxon>Araneae</taxon>
        <taxon>Araneomorphae</taxon>
        <taxon>Entelegynae</taxon>
        <taxon>Araneoidea</taxon>
        <taxon>Araneidae</taxon>
        <taxon>Araneus</taxon>
    </lineage>
</organism>
<protein>
    <submittedName>
        <fullName evidence="2">Uncharacterized protein</fullName>
    </submittedName>
</protein>
<evidence type="ECO:0000313" key="1">
    <source>
        <dbReference type="EMBL" id="GBO04564.1"/>
    </source>
</evidence>
<comment type="caution">
    <text evidence="2">The sequence shown here is derived from an EMBL/GenBank/DDBJ whole genome shotgun (WGS) entry which is preliminary data.</text>
</comment>
<dbReference type="Proteomes" id="UP000499080">
    <property type="component" value="Unassembled WGS sequence"/>
</dbReference>
<evidence type="ECO:0000313" key="2">
    <source>
        <dbReference type="EMBL" id="GBO04565.1"/>
    </source>
</evidence>
<reference evidence="2 3" key="1">
    <citation type="journal article" date="2019" name="Sci. Rep.">
        <title>Orb-weaving spider Araneus ventricosus genome elucidates the spidroin gene catalogue.</title>
        <authorList>
            <person name="Kono N."/>
            <person name="Nakamura H."/>
            <person name="Ohtoshi R."/>
            <person name="Moran D.A.P."/>
            <person name="Shinohara A."/>
            <person name="Yoshida Y."/>
            <person name="Fujiwara M."/>
            <person name="Mori M."/>
            <person name="Tomita M."/>
            <person name="Arakawa K."/>
        </authorList>
    </citation>
    <scope>NUCLEOTIDE SEQUENCE [LARGE SCALE GENOMIC DNA]</scope>
</reference>
<gene>
    <name evidence="2" type="ORF">AVEN_142378_1</name>
    <name evidence="1" type="ORF">AVEN_192582_1</name>
</gene>
<dbReference type="EMBL" id="BGPR01031456">
    <property type="protein sequence ID" value="GBO04564.1"/>
    <property type="molecule type" value="Genomic_DNA"/>
</dbReference>
<dbReference type="EMBL" id="BGPR01031457">
    <property type="protein sequence ID" value="GBO04565.1"/>
    <property type="molecule type" value="Genomic_DNA"/>
</dbReference>
<accession>A0A4Y2TVA4</accession>
<dbReference type="AlphaFoldDB" id="A0A4Y2TVA4"/>
<sequence>MTTLRFSILTNDRFVFHPFKSIDLGESFTDAPKRTTVASIPPLLLSHMEDFRFWERATSPPRPDFSSLTPTHILNPQNLPDLSPSRWIVFHFYGRMVGMEIQQHWSSNFSLSLRQLSSGFQIDEWVWHPTFQKKWIGTPVNVLVQSVDIQNLVIEYFYDSNTFSFVNFVYKEVRSQECSSLYSFVFSHLYVTCTFE</sequence>
<proteinExistence type="predicted"/>